<dbReference type="Gene3D" id="2.120.10.30">
    <property type="entry name" value="TolB, C-terminal domain"/>
    <property type="match status" value="1"/>
</dbReference>
<dbReference type="PANTHER" id="PTHR32161">
    <property type="entry name" value="DPP6 N-TERMINAL DOMAIN-LIKE PROTEIN"/>
    <property type="match status" value="1"/>
</dbReference>
<dbReference type="SUPFAM" id="SSF82171">
    <property type="entry name" value="DPP6 N-terminal domain-like"/>
    <property type="match status" value="1"/>
</dbReference>
<sequence length="737" mass="80993">MGESRGSISFFTTYRPSIPLDIFSCPIPPLPLSANSEELLTDGASYNQNGRPVPPAALKELLVFLGKKNPELASRCGATPEDAVAGRVTGLVFVSERDDGLETLCVALHSKGRGGDAAARNVVVLSLAEIYGAGTFGGARMEDSGCIAGGFTEGGRAVGHSLVYVSTKEPPRARRTPWTVVYKTNLADGKTERRAPHSTSPGRSMVAVANFRFNQWTGEIERLKTDIVMMKSTSTVAKKNNIVVINVDRAAQGGLRPRILIRDGGWPCWGSDKVIFFHRGIDTKLPSGAVRTKWGVFRYDMATGQTTRVMPEAFDAVTPAAISATRVAVATIRQNTGPTNDHRGEVQCRHIEIFDVNDGPDRPVKITQNVNPEADHYDSFILDGGSRVGYHRCTTTEELLKSGYSNVTKKFHKIQSPESHKDVGLFRVSGVFPTVSKDGSKLAFIDNDFRTVYLVDSQGMHKIHERRSSNSIFSIVWNQNPDKDTLYVCIGPSFSASQPLEIYAISHVSERHTTQRVSRLTDGGFNNFVFRSTRGGGEKKHKNLYIMEDSDEGELGEGTVTRLTNGPWTDTHCSWSPRGDWIVFSSTRDKPAGAPEMDLLDPGFFAIYLANATDPTVVVRVMRSSDTVAGNVTHPVFSPDMRSIVVASDIAGVSADPISMPHFLHSVRPYGDIFTVDLRDTEDIKKNQDIQEYQRITHSRYEYSTPTWSKFATDDPNTQWSKLITESVAAFGAACPR</sequence>
<keyword evidence="2" id="KW-1185">Reference proteome</keyword>
<dbReference type="PANTHER" id="PTHR32161:SF26">
    <property type="entry name" value="OS03G0403400 PROTEIN"/>
    <property type="match status" value="1"/>
</dbReference>
<evidence type="ECO:0000313" key="2">
    <source>
        <dbReference type="Proteomes" id="UP000823388"/>
    </source>
</evidence>
<organism evidence="1 2">
    <name type="scientific">Panicum virgatum</name>
    <name type="common">Blackwell switchgrass</name>
    <dbReference type="NCBI Taxonomy" id="38727"/>
    <lineage>
        <taxon>Eukaryota</taxon>
        <taxon>Viridiplantae</taxon>
        <taxon>Streptophyta</taxon>
        <taxon>Embryophyta</taxon>
        <taxon>Tracheophyta</taxon>
        <taxon>Spermatophyta</taxon>
        <taxon>Magnoliopsida</taxon>
        <taxon>Liliopsida</taxon>
        <taxon>Poales</taxon>
        <taxon>Poaceae</taxon>
        <taxon>PACMAD clade</taxon>
        <taxon>Panicoideae</taxon>
        <taxon>Panicodae</taxon>
        <taxon>Paniceae</taxon>
        <taxon>Panicinae</taxon>
        <taxon>Panicum</taxon>
        <taxon>Panicum sect. Hiantes</taxon>
    </lineage>
</organism>
<dbReference type="Pfam" id="PF07676">
    <property type="entry name" value="PD40"/>
    <property type="match status" value="1"/>
</dbReference>
<accession>A0A8T0V7Q1</accession>
<comment type="caution">
    <text evidence="1">The sequence shown here is derived from an EMBL/GenBank/DDBJ whole genome shotgun (WGS) entry which is preliminary data.</text>
</comment>
<evidence type="ECO:0000313" key="1">
    <source>
        <dbReference type="EMBL" id="KAG2630407.1"/>
    </source>
</evidence>
<name>A0A8T0V7Q1_PANVG</name>
<dbReference type="InterPro" id="IPR011042">
    <property type="entry name" value="6-blade_b-propeller_TolB-like"/>
</dbReference>
<dbReference type="EMBL" id="CM029041">
    <property type="protein sequence ID" value="KAG2630407.1"/>
    <property type="molecule type" value="Genomic_DNA"/>
</dbReference>
<gene>
    <name evidence="1" type="ORF">PVAP13_3KG519300</name>
</gene>
<dbReference type="Proteomes" id="UP000823388">
    <property type="component" value="Chromosome 3K"/>
</dbReference>
<dbReference type="AlphaFoldDB" id="A0A8T0V7Q1"/>
<proteinExistence type="predicted"/>
<dbReference type="InterPro" id="IPR011659">
    <property type="entry name" value="WD40"/>
</dbReference>
<reference evidence="1" key="1">
    <citation type="submission" date="2020-05" db="EMBL/GenBank/DDBJ databases">
        <title>WGS assembly of Panicum virgatum.</title>
        <authorList>
            <person name="Lovell J.T."/>
            <person name="Jenkins J."/>
            <person name="Shu S."/>
            <person name="Juenger T.E."/>
            <person name="Schmutz J."/>
        </authorList>
    </citation>
    <scope>NUCLEOTIDE SEQUENCE</scope>
    <source>
        <strain evidence="1">AP13</strain>
    </source>
</reference>
<protein>
    <submittedName>
        <fullName evidence="1">Uncharacterized protein</fullName>
    </submittedName>
</protein>